<keyword evidence="3" id="KW-1185">Reference proteome</keyword>
<keyword evidence="1" id="KW-0732">Signal</keyword>
<dbReference type="RefSeq" id="WP_132110855.1">
    <property type="nucleotide sequence ID" value="NZ_SMFO01000006.1"/>
</dbReference>
<proteinExistence type="predicted"/>
<feature type="chain" id="PRO_5020439123" description="RHS repeat protein" evidence="1">
    <location>
        <begin position="24"/>
        <end position="1097"/>
    </location>
</feature>
<protein>
    <recommendedName>
        <fullName evidence="4">RHS repeat protein</fullName>
    </recommendedName>
</protein>
<evidence type="ECO:0008006" key="4">
    <source>
        <dbReference type="Google" id="ProtNLM"/>
    </source>
</evidence>
<dbReference type="Gene3D" id="2.180.10.10">
    <property type="entry name" value="RHS repeat-associated core"/>
    <property type="match status" value="1"/>
</dbReference>
<sequence>MNINLRKITVIFLFLFEMSIAQTGGTNSPLQEQIPVSPNAAELGKYGQVPVGLFTGTIQYSIPIYEIKVGKYSLPIDISYSSNGVNVDKYPSSIGIDWALNAGGVVNRILADDPDESCRVNFPPPPYYVNNSALLTIINNDCADTQPDIFTFSVGGHSGKFYLDQNMLPKHIEPSAVKIEILENFFGTGDITNPDMIITTPDGTKYWFGGNNGAEESFSRMDQILGGGSSPPSIPAKMSWYLSKIQTIDNKEIIFNYSKTNFVRNTGVSQTVKATAATGGLVYTGAQHEYPIISKTYSNESFLRNITWDNGLIEFEGSDLVTGINIKNSYNQIIKKYGLNYLTATTGSTFKNPECSYCDVTSSRPFLIELLELNPSNSNDVKKHAFEYHDPSGLPPRLTYARDHWGYFNGKNNQYLVPNDVSQFVPTDYTSTGSESFSYDKIQELFRNIGGNRNADPQYGIKGLLKKVTFPTKGFNEFIYEPHSIYGDVPYKTTQNENISVNTMSKFSNSNSIIVSSPIDQDVYLRTSVRLINQIHQTEGEICDPTSYPTQWIRGTISVVDLTTNTAVVIYQKTQGLTVEFSGVIVENTIYDNLYVKLLKDHNYSFKISLVKPCLDMALGFTYNNTHTIVKENIAVGGMRIKSVVSNDGNGHVYTEDYKYGDFNCLDCSSGVMETIKPAISFYVSGANSFGNPEIRDCRLGSSSLNSLYFSQSYHIAYPVVIKKFNNANGKGSTRSLFDVVFDSPPFLTQGDWIPGTPYTNSFGNGSLLKEEVFDENLVRKSEKSHVYSFDDSFDSEIEGHSFSSSNHINIANNMGNSYSFTSFMVNKYKIKTKRRTLSSTIQKDYFSNGSYIESVVNYSYSNPSHLQLTSQTSTTSNTGEVLETKYLYAPDGEMENEPFRNELIASNMIGIPISTQTFKSTVKLSEQKTVYEKGTTTSNLLLPKNILAAKFPNATNGLENKITYNQYDYKGNLLQYTLDSGISVVLIWGYNQTQPIAKIENATYNLVTSYVSNIHTLSNTGTEAGLLVALDNLRNASGLAGAVVTTYTYKPLIGVSTITDSKGYRTFYEYDEFNRLKLVKDAQGNILSENEYHYKN</sequence>
<evidence type="ECO:0000256" key="1">
    <source>
        <dbReference type="SAM" id="SignalP"/>
    </source>
</evidence>
<comment type="caution">
    <text evidence="2">The sequence shown here is derived from an EMBL/GenBank/DDBJ whole genome shotgun (WGS) entry which is preliminary data.</text>
</comment>
<name>A0A4R5CYS9_9FLAO</name>
<accession>A0A4R5CYS9</accession>
<dbReference type="AlphaFoldDB" id="A0A4R5CYS9"/>
<evidence type="ECO:0000313" key="2">
    <source>
        <dbReference type="EMBL" id="TDE03744.1"/>
    </source>
</evidence>
<dbReference type="Proteomes" id="UP000294597">
    <property type="component" value="Unassembled WGS sequence"/>
</dbReference>
<feature type="signal peptide" evidence="1">
    <location>
        <begin position="1"/>
        <end position="23"/>
    </location>
</feature>
<evidence type="ECO:0000313" key="3">
    <source>
        <dbReference type="Proteomes" id="UP000294597"/>
    </source>
</evidence>
<reference evidence="2 3" key="1">
    <citation type="submission" date="2019-03" db="EMBL/GenBank/DDBJ databases">
        <title>Flavobacterium TSA-D2 sp. nov., isolated from arctic soil.</title>
        <authorList>
            <person name="Chaudhary D.K."/>
        </authorList>
    </citation>
    <scope>NUCLEOTIDE SEQUENCE [LARGE SCALE GENOMIC DNA]</scope>
    <source>
        <strain evidence="2 3">TSA-D2</strain>
    </source>
</reference>
<gene>
    <name evidence="2" type="ORF">E0F98_09570</name>
</gene>
<dbReference type="EMBL" id="SMFO01000006">
    <property type="protein sequence ID" value="TDE03744.1"/>
    <property type="molecule type" value="Genomic_DNA"/>
</dbReference>
<organism evidence="2 3">
    <name type="scientific">Flavobacterium hiemivividum</name>
    <dbReference type="NCBI Taxonomy" id="2541734"/>
    <lineage>
        <taxon>Bacteria</taxon>
        <taxon>Pseudomonadati</taxon>
        <taxon>Bacteroidota</taxon>
        <taxon>Flavobacteriia</taxon>
        <taxon>Flavobacteriales</taxon>
        <taxon>Flavobacteriaceae</taxon>
        <taxon>Flavobacterium</taxon>
    </lineage>
</organism>